<dbReference type="Proteomes" id="UP000524237">
    <property type="component" value="Unassembled WGS sequence"/>
</dbReference>
<dbReference type="Gene3D" id="3.10.310.70">
    <property type="match status" value="1"/>
</dbReference>
<dbReference type="PANTHER" id="PTHR22642">
    <property type="entry name" value="IMIDAZOLONEPROPIONASE"/>
    <property type="match status" value="1"/>
</dbReference>
<dbReference type="PANTHER" id="PTHR22642:SF2">
    <property type="entry name" value="PROTEIN LONG AFTER FAR-RED 3"/>
    <property type="match status" value="1"/>
</dbReference>
<evidence type="ECO:0000313" key="3">
    <source>
        <dbReference type="Proteomes" id="UP000524237"/>
    </source>
</evidence>
<sequence length="548" mass="59381">MHTTIFTGGCVIRSFPHGTESSARNAAGDSDALAIRNGIIVALGVDAKRLLSDARAHGDEAVIEVDLGGGVLMPAIGEGHAHPILGGLEQLGPQVRDCTSIEAIAHRVQDFAEANPNQKWIVGASYDATLSPGGHFDARWLDVTDRPVVLRAWDYHTVWVNTAALVAAGITASSPEPPLGRIIRRPDGSPLGTLQEQGAIDLISAVCPPHTEEVRVEALARASTHYIREGVTWVQDAWVDMVDLETYLTAAQTGVLTTRFNLALRVDPLQWPAQYNSLIAARERVRELNHPLLTCNTVKFFLDGVVENRTAFMLDSFSDDASNSGLPNWDPEALAQACQALDADGFQLHLHAIGDRANRLALDCAEATRQMNGVRDRRTVIAHVHVLAAEDIARFAELDVIANFEPLWAQSDAVMRDLTLPALGPIRESWQYRIGDLTRSGAHVSFGSDWPVTSSDWRPGVATAVTRQTPDGQPGGGWTPEQRVVADIALAAYTHGVAYQAFADDRHMLAVGQTADAIWLSHDPRVTAPHTLPAIEILGTWLAGKRVH</sequence>
<name>A0A7W3PPP2_9MICO</name>
<dbReference type="RefSeq" id="WP_182484935.1">
    <property type="nucleotide sequence ID" value="NZ_JACGWU010000005.1"/>
</dbReference>
<keyword evidence="3" id="KW-1185">Reference proteome</keyword>
<dbReference type="SUPFAM" id="SSF51556">
    <property type="entry name" value="Metallo-dependent hydrolases"/>
    <property type="match status" value="1"/>
</dbReference>
<organism evidence="2 3">
    <name type="scientific">Alpinimonas psychrophila</name>
    <dbReference type="NCBI Taxonomy" id="748908"/>
    <lineage>
        <taxon>Bacteria</taxon>
        <taxon>Bacillati</taxon>
        <taxon>Actinomycetota</taxon>
        <taxon>Actinomycetes</taxon>
        <taxon>Micrococcales</taxon>
        <taxon>Microbacteriaceae</taxon>
        <taxon>Alpinimonas</taxon>
    </lineage>
</organism>
<comment type="caution">
    <text evidence="2">The sequence shown here is derived from an EMBL/GenBank/DDBJ whole genome shotgun (WGS) entry which is preliminary data.</text>
</comment>
<proteinExistence type="predicted"/>
<dbReference type="EMBL" id="JACGWU010000005">
    <property type="protein sequence ID" value="MBA8829501.1"/>
    <property type="molecule type" value="Genomic_DNA"/>
</dbReference>
<evidence type="ECO:0000313" key="2">
    <source>
        <dbReference type="EMBL" id="MBA8829501.1"/>
    </source>
</evidence>
<evidence type="ECO:0000259" key="1">
    <source>
        <dbReference type="Pfam" id="PF07969"/>
    </source>
</evidence>
<dbReference type="InterPro" id="IPR032466">
    <property type="entry name" value="Metal_Hydrolase"/>
</dbReference>
<feature type="domain" description="Amidohydrolase 3" evidence="1">
    <location>
        <begin position="64"/>
        <end position="548"/>
    </location>
</feature>
<dbReference type="InterPro" id="IPR033932">
    <property type="entry name" value="YtcJ-like"/>
</dbReference>
<dbReference type="Pfam" id="PF07969">
    <property type="entry name" value="Amidohydro_3"/>
    <property type="match status" value="1"/>
</dbReference>
<dbReference type="AlphaFoldDB" id="A0A7W3PPP2"/>
<accession>A0A7W3PPP2</accession>
<protein>
    <recommendedName>
        <fullName evidence="1">Amidohydrolase 3 domain-containing protein</fullName>
    </recommendedName>
</protein>
<dbReference type="InterPro" id="IPR013108">
    <property type="entry name" value="Amidohydro_3"/>
</dbReference>
<dbReference type="GO" id="GO:0016810">
    <property type="term" value="F:hydrolase activity, acting on carbon-nitrogen (but not peptide) bonds"/>
    <property type="evidence" value="ECO:0007669"/>
    <property type="project" value="InterPro"/>
</dbReference>
<gene>
    <name evidence="2" type="ORF">FB555_001610</name>
</gene>
<reference evidence="2 3" key="1">
    <citation type="submission" date="2020-07" db="EMBL/GenBank/DDBJ databases">
        <title>Sequencing the genomes of 1000 actinobacteria strains.</title>
        <authorList>
            <person name="Klenk H.-P."/>
        </authorList>
    </citation>
    <scope>NUCLEOTIDE SEQUENCE [LARGE SCALE GENOMIC DNA]</scope>
    <source>
        <strain evidence="2 3">DSM 23737</strain>
    </source>
</reference>
<dbReference type="Gene3D" id="2.30.40.10">
    <property type="entry name" value="Urease, subunit C, domain 1"/>
    <property type="match status" value="1"/>
</dbReference>
<dbReference type="SUPFAM" id="SSF51338">
    <property type="entry name" value="Composite domain of metallo-dependent hydrolases"/>
    <property type="match status" value="1"/>
</dbReference>
<dbReference type="Gene3D" id="3.20.20.140">
    <property type="entry name" value="Metal-dependent hydrolases"/>
    <property type="match status" value="1"/>
</dbReference>
<dbReference type="InterPro" id="IPR011059">
    <property type="entry name" value="Metal-dep_hydrolase_composite"/>
</dbReference>
<dbReference type="CDD" id="cd01300">
    <property type="entry name" value="YtcJ_like"/>
    <property type="match status" value="1"/>
</dbReference>